<dbReference type="PRINTS" id="PR01097">
    <property type="entry name" value="TRNSRECEPTRP"/>
</dbReference>
<reference evidence="10" key="2">
    <citation type="submission" date="2025-09" db="UniProtKB">
        <authorList>
            <consortium name="Ensembl"/>
        </authorList>
    </citation>
    <scope>IDENTIFICATION</scope>
</reference>
<dbReference type="AlphaFoldDB" id="A0A8C0JCP3"/>
<evidence type="ECO:0000256" key="7">
    <source>
        <dbReference type="ARBA" id="ARBA00023303"/>
    </source>
</evidence>
<protein>
    <recommendedName>
        <fullName evidence="9">Ion transport domain-containing protein</fullName>
    </recommendedName>
</protein>
<comment type="subcellular location">
    <subcellularLocation>
        <location evidence="1">Membrane</location>
        <topology evidence="1">Multi-pass membrane protein</topology>
    </subcellularLocation>
</comment>
<dbReference type="PANTHER" id="PTHR10117:SF54">
    <property type="entry name" value="TRANSIENT RECEPTOR POTENTIAL-GAMMA PROTEIN"/>
    <property type="match status" value="1"/>
</dbReference>
<dbReference type="Ensembl" id="ENSCABT00000033520.1">
    <property type="protein sequence ID" value="ENSCABP00000030583.1"/>
    <property type="gene ID" value="ENSCABG00000022356.1"/>
</dbReference>
<dbReference type="GO" id="GO:0051480">
    <property type="term" value="P:regulation of cytosolic calcium ion concentration"/>
    <property type="evidence" value="ECO:0007669"/>
    <property type="project" value="TreeGrafter"/>
</dbReference>
<dbReference type="InterPro" id="IPR002153">
    <property type="entry name" value="TRPC_channel"/>
</dbReference>
<evidence type="ECO:0000256" key="6">
    <source>
        <dbReference type="ARBA" id="ARBA00023136"/>
    </source>
</evidence>
<evidence type="ECO:0000313" key="10">
    <source>
        <dbReference type="Ensembl" id="ENSCABP00000030583.1"/>
    </source>
</evidence>
<keyword evidence="5" id="KW-0406">Ion transport</keyword>
<accession>A0A8C0JCP3</accession>
<keyword evidence="2" id="KW-0813">Transport</keyword>
<proteinExistence type="predicted"/>
<dbReference type="GO" id="GO:0005886">
    <property type="term" value="C:plasma membrane"/>
    <property type="evidence" value="ECO:0007669"/>
    <property type="project" value="TreeGrafter"/>
</dbReference>
<keyword evidence="3 8" id="KW-0812">Transmembrane</keyword>
<evidence type="ECO:0000256" key="8">
    <source>
        <dbReference type="SAM" id="Phobius"/>
    </source>
</evidence>
<evidence type="ECO:0000256" key="4">
    <source>
        <dbReference type="ARBA" id="ARBA00022989"/>
    </source>
</evidence>
<feature type="transmembrane region" description="Helical" evidence="8">
    <location>
        <begin position="57"/>
        <end position="75"/>
    </location>
</feature>
<dbReference type="Pfam" id="PF00520">
    <property type="entry name" value="Ion_trans"/>
    <property type="match status" value="1"/>
</dbReference>
<keyword evidence="4 8" id="KW-1133">Transmembrane helix</keyword>
<keyword evidence="6 8" id="KW-0472">Membrane</keyword>
<dbReference type="InterPro" id="IPR005821">
    <property type="entry name" value="Ion_trans_dom"/>
</dbReference>
<dbReference type="Proteomes" id="UP000694404">
    <property type="component" value="Unplaced"/>
</dbReference>
<keyword evidence="11" id="KW-1185">Reference proteome</keyword>
<evidence type="ECO:0000256" key="5">
    <source>
        <dbReference type="ARBA" id="ARBA00023065"/>
    </source>
</evidence>
<dbReference type="PANTHER" id="PTHR10117">
    <property type="entry name" value="TRANSIENT RECEPTOR POTENTIAL CHANNEL"/>
    <property type="match status" value="1"/>
</dbReference>
<sequence length="279" mass="31007">TLSVGLFYSHGSHHALSWLSPGEGCSLSGGGGSFDSCSVISGVTVSPGSFHLPLQRLLWLFILGLFHIAFTMQLSSVYQPVYPEPKTNLSAASGDATLSTTIQDPIVIMVTLFFSLFGLVDPESLPSLTRTPQFTFVIIRFVFGVYLIVTLIVLINLLIAMMSDTYQRIQAQSDTEWKFGRAMLIRDMTRKSGTPSPFNLFTNLLYYIKILCKHKGTTANLYIDMCHRTFLLCSPRHVPEMGGEVIGINYMYLTYQLAQLCQKQNNKTSMGKSEDKSSL</sequence>
<evidence type="ECO:0000256" key="3">
    <source>
        <dbReference type="ARBA" id="ARBA00022692"/>
    </source>
</evidence>
<dbReference type="GO" id="GO:0015279">
    <property type="term" value="F:store-operated calcium channel activity"/>
    <property type="evidence" value="ECO:0007669"/>
    <property type="project" value="TreeGrafter"/>
</dbReference>
<dbReference type="GO" id="GO:0070679">
    <property type="term" value="F:inositol 1,4,5 trisphosphate binding"/>
    <property type="evidence" value="ECO:0007669"/>
    <property type="project" value="TreeGrafter"/>
</dbReference>
<reference evidence="10" key="1">
    <citation type="submission" date="2025-08" db="UniProtKB">
        <authorList>
            <consortium name="Ensembl"/>
        </authorList>
    </citation>
    <scope>IDENTIFICATION</scope>
</reference>
<feature type="transmembrane region" description="Helical" evidence="8">
    <location>
        <begin position="96"/>
        <end position="117"/>
    </location>
</feature>
<evidence type="ECO:0000313" key="11">
    <source>
        <dbReference type="Proteomes" id="UP000694404"/>
    </source>
</evidence>
<dbReference type="GO" id="GO:0034703">
    <property type="term" value="C:cation channel complex"/>
    <property type="evidence" value="ECO:0007669"/>
    <property type="project" value="TreeGrafter"/>
</dbReference>
<organism evidence="10 11">
    <name type="scientific">Chelonoidis abingdonii</name>
    <name type="common">Abingdon island giant tortoise</name>
    <name type="synonym">Testudo abingdonii</name>
    <dbReference type="NCBI Taxonomy" id="106734"/>
    <lineage>
        <taxon>Eukaryota</taxon>
        <taxon>Metazoa</taxon>
        <taxon>Chordata</taxon>
        <taxon>Craniata</taxon>
        <taxon>Vertebrata</taxon>
        <taxon>Euteleostomi</taxon>
        <taxon>Archelosauria</taxon>
        <taxon>Testudinata</taxon>
        <taxon>Testudines</taxon>
        <taxon>Cryptodira</taxon>
        <taxon>Durocryptodira</taxon>
        <taxon>Testudinoidea</taxon>
        <taxon>Testudinidae</taxon>
        <taxon>Chelonoidis</taxon>
    </lineage>
</organism>
<evidence type="ECO:0000259" key="9">
    <source>
        <dbReference type="Pfam" id="PF00520"/>
    </source>
</evidence>
<keyword evidence="7" id="KW-0407">Ion channel</keyword>
<feature type="domain" description="Ion transport" evidence="9">
    <location>
        <begin position="58"/>
        <end position="173"/>
    </location>
</feature>
<name>A0A8C0JCP3_CHEAB</name>
<evidence type="ECO:0000256" key="2">
    <source>
        <dbReference type="ARBA" id="ARBA00022448"/>
    </source>
</evidence>
<evidence type="ECO:0000256" key="1">
    <source>
        <dbReference type="ARBA" id="ARBA00004141"/>
    </source>
</evidence>
<dbReference type="GeneTree" id="ENSGT00940000166193"/>
<feature type="transmembrane region" description="Helical" evidence="8">
    <location>
        <begin position="137"/>
        <end position="159"/>
    </location>
</feature>